<evidence type="ECO:0000313" key="3">
    <source>
        <dbReference type="Proteomes" id="UP000681720"/>
    </source>
</evidence>
<sequence>MICSIIVVVTIAMAVVVVVVVVVVISSQRKPVKFGKHVQKKPPIIVSEHKPPLK</sequence>
<keyword evidence="1" id="KW-1133">Transmembrane helix</keyword>
<reference evidence="2" key="1">
    <citation type="submission" date="2021-02" db="EMBL/GenBank/DDBJ databases">
        <authorList>
            <person name="Nowell W R."/>
        </authorList>
    </citation>
    <scope>NUCLEOTIDE SEQUENCE</scope>
</reference>
<name>A0A8S3EQF7_9BILA</name>
<feature type="transmembrane region" description="Helical" evidence="1">
    <location>
        <begin position="6"/>
        <end position="26"/>
    </location>
</feature>
<keyword evidence="1" id="KW-0812">Transmembrane</keyword>
<feature type="non-terminal residue" evidence="2">
    <location>
        <position position="54"/>
    </location>
</feature>
<proteinExistence type="predicted"/>
<comment type="caution">
    <text evidence="2">The sequence shown here is derived from an EMBL/GenBank/DDBJ whole genome shotgun (WGS) entry which is preliminary data.</text>
</comment>
<protein>
    <submittedName>
        <fullName evidence="2">Uncharacterized protein</fullName>
    </submittedName>
</protein>
<dbReference type="Proteomes" id="UP000681720">
    <property type="component" value="Unassembled WGS sequence"/>
</dbReference>
<dbReference type="EMBL" id="CAJOBJ010243632">
    <property type="protein sequence ID" value="CAF5080514.1"/>
    <property type="molecule type" value="Genomic_DNA"/>
</dbReference>
<evidence type="ECO:0000256" key="1">
    <source>
        <dbReference type="SAM" id="Phobius"/>
    </source>
</evidence>
<dbReference type="AlphaFoldDB" id="A0A8S3EQF7"/>
<organism evidence="2 3">
    <name type="scientific">Rotaria magnacalcarata</name>
    <dbReference type="NCBI Taxonomy" id="392030"/>
    <lineage>
        <taxon>Eukaryota</taxon>
        <taxon>Metazoa</taxon>
        <taxon>Spiralia</taxon>
        <taxon>Gnathifera</taxon>
        <taxon>Rotifera</taxon>
        <taxon>Eurotatoria</taxon>
        <taxon>Bdelloidea</taxon>
        <taxon>Philodinida</taxon>
        <taxon>Philodinidae</taxon>
        <taxon>Rotaria</taxon>
    </lineage>
</organism>
<accession>A0A8S3EQF7</accession>
<evidence type="ECO:0000313" key="2">
    <source>
        <dbReference type="EMBL" id="CAF5080514.1"/>
    </source>
</evidence>
<keyword evidence="1" id="KW-0472">Membrane</keyword>
<gene>
    <name evidence="2" type="ORF">GIL414_LOCUS61689</name>
</gene>